<dbReference type="GO" id="GO:0030003">
    <property type="term" value="P:intracellular monoatomic cation homeostasis"/>
    <property type="evidence" value="ECO:0007669"/>
    <property type="project" value="TreeGrafter"/>
</dbReference>
<dbReference type="Proteomes" id="UP001163823">
    <property type="component" value="Chromosome 7"/>
</dbReference>
<evidence type="ECO:0000313" key="3">
    <source>
        <dbReference type="Proteomes" id="UP001163823"/>
    </source>
</evidence>
<dbReference type="InterPro" id="IPR044202">
    <property type="entry name" value="LETM1/MDM38-like"/>
</dbReference>
<dbReference type="EMBL" id="JARAOO010000007">
    <property type="protein sequence ID" value="KAJ7963045.1"/>
    <property type="molecule type" value="Genomic_DNA"/>
</dbReference>
<feature type="transmembrane region" description="Helical" evidence="1">
    <location>
        <begin position="649"/>
        <end position="675"/>
    </location>
</feature>
<feature type="transmembrane region" description="Helical" evidence="1">
    <location>
        <begin position="607"/>
        <end position="626"/>
    </location>
</feature>
<accession>A0AAD7PQE5</accession>
<dbReference type="PANTHER" id="PTHR14009">
    <property type="entry name" value="LEUCINE ZIPPER-EF-HAND CONTAINING TRANSMEMBRANE PROTEIN"/>
    <property type="match status" value="1"/>
</dbReference>
<dbReference type="GO" id="GO:0005743">
    <property type="term" value="C:mitochondrial inner membrane"/>
    <property type="evidence" value="ECO:0007669"/>
    <property type="project" value="InterPro"/>
</dbReference>
<dbReference type="PANTHER" id="PTHR14009:SF34">
    <property type="entry name" value="LETM1 RBD DOMAIN-CONTAINING PROTEIN"/>
    <property type="match status" value="1"/>
</dbReference>
<keyword evidence="1" id="KW-0812">Transmembrane</keyword>
<organism evidence="2 3">
    <name type="scientific">Quillaja saponaria</name>
    <name type="common">Soap bark tree</name>
    <dbReference type="NCBI Taxonomy" id="32244"/>
    <lineage>
        <taxon>Eukaryota</taxon>
        <taxon>Viridiplantae</taxon>
        <taxon>Streptophyta</taxon>
        <taxon>Embryophyta</taxon>
        <taxon>Tracheophyta</taxon>
        <taxon>Spermatophyta</taxon>
        <taxon>Magnoliopsida</taxon>
        <taxon>eudicotyledons</taxon>
        <taxon>Gunneridae</taxon>
        <taxon>Pentapetalae</taxon>
        <taxon>rosids</taxon>
        <taxon>fabids</taxon>
        <taxon>Fabales</taxon>
        <taxon>Quillajaceae</taxon>
        <taxon>Quillaja</taxon>
    </lineage>
</organism>
<name>A0AAD7PQE5_QUISA</name>
<dbReference type="AlphaFoldDB" id="A0AAD7PQE5"/>
<protein>
    <submittedName>
        <fullName evidence="2">LETM1-like protein</fullName>
    </submittedName>
</protein>
<evidence type="ECO:0000313" key="2">
    <source>
        <dbReference type="EMBL" id="KAJ7963045.1"/>
    </source>
</evidence>
<gene>
    <name evidence="2" type="ORF">O6P43_018190</name>
</gene>
<proteinExistence type="predicted"/>
<comment type="caution">
    <text evidence="2">The sequence shown here is derived from an EMBL/GenBank/DDBJ whole genome shotgun (WGS) entry which is preliminary data.</text>
</comment>
<keyword evidence="1" id="KW-1133">Transmembrane helix</keyword>
<reference evidence="2" key="1">
    <citation type="journal article" date="2023" name="Science">
        <title>Elucidation of the pathway for biosynthesis of saponin adjuvants from the soapbark tree.</title>
        <authorList>
            <person name="Reed J."/>
            <person name="Orme A."/>
            <person name="El-Demerdash A."/>
            <person name="Owen C."/>
            <person name="Martin L.B.B."/>
            <person name="Misra R.C."/>
            <person name="Kikuchi S."/>
            <person name="Rejzek M."/>
            <person name="Martin A.C."/>
            <person name="Harkess A."/>
            <person name="Leebens-Mack J."/>
            <person name="Louveau T."/>
            <person name="Stephenson M.J."/>
            <person name="Osbourn A."/>
        </authorList>
    </citation>
    <scope>NUCLEOTIDE SEQUENCE</scope>
    <source>
        <strain evidence="2">S10</strain>
    </source>
</reference>
<sequence>MASYFILQLPQLIYCSKYSGLDNKRKFLSSALFLSNLHPTHERHNGLSENSLSNGFCFNCYSFSRWFSSLGLSSKVSAAYIDRSSSENEVTKATTYSQELDFNRVNYLEWKLHESARSFSNVVESLGFAGSSPELAMAWLGKDVNDWHKRIAYRVAIYALMKTAIDVEILLSHEPQYDLSPVREILTPLTNLVGEDIESQLKMRPSELVDWFRAVELPRVAGYFVPFLKKWSMEYAGSGVAGIIVAITCCAAVVKLGSGRVSCPLLISSIDDVLVELLEFSHNHVTVDKLHQLATEAGFEQDFLCHFGKKVLPNEKCDDLEFWIGLAHKKLSEAFSKESVFSDKQNVHYKVQADRLATLGLFAYLGRRTRIFLSALGIKDLDEIVKDFLSYLECGSLFIYPEFSSLSVYQLFMEVVTYEIAWLDFYAESVCINCQDRRRSKHHAIQAEKEIILSVVFTVCYDVFLGFAHFSRSTQQPIDKALLAFLLRSQSLLTVCLEDYWAAYDKSSSEPLKIMDKAVLDNPTSFVKSISGPTLSFAFEAQWKSRDLIIQGLPRSNSQHESILRKDVVTAATDTSVQGATLNKSNPQKGSFIKGYGIKLASASSNIWMGTQLLFVDIVVALKLLLRQVRGQKATRSERKRLERTLNDVGMLIPMTILMLLPVSAVGHAAMLAAINKYVPWMIPSPYSSERLDVVKQLKRTKTMEIHLWSNFEDPTSTIS</sequence>
<keyword evidence="1" id="KW-0472">Membrane</keyword>
<keyword evidence="3" id="KW-1185">Reference proteome</keyword>
<evidence type="ECO:0000256" key="1">
    <source>
        <dbReference type="SAM" id="Phobius"/>
    </source>
</evidence>